<dbReference type="AlphaFoldDB" id="A0A8C9XXV2"/>
<dbReference type="Proteomes" id="UP000694568">
    <property type="component" value="Unplaced"/>
</dbReference>
<accession>A0A8C9XXV2</accession>
<protein>
    <submittedName>
        <fullName evidence="1">Uncharacterized protein</fullName>
    </submittedName>
</protein>
<name>A0A8C9XXV2_SANLU</name>
<organism evidence="1 2">
    <name type="scientific">Sander lucioperca</name>
    <name type="common">Pike-perch</name>
    <name type="synonym">Perca lucioperca</name>
    <dbReference type="NCBI Taxonomy" id="283035"/>
    <lineage>
        <taxon>Eukaryota</taxon>
        <taxon>Metazoa</taxon>
        <taxon>Chordata</taxon>
        <taxon>Craniata</taxon>
        <taxon>Vertebrata</taxon>
        <taxon>Euteleostomi</taxon>
        <taxon>Actinopterygii</taxon>
        <taxon>Neopterygii</taxon>
        <taxon>Teleostei</taxon>
        <taxon>Neoteleostei</taxon>
        <taxon>Acanthomorphata</taxon>
        <taxon>Eupercaria</taxon>
        <taxon>Perciformes</taxon>
        <taxon>Percoidei</taxon>
        <taxon>Percidae</taxon>
        <taxon>Luciopercinae</taxon>
        <taxon>Sander</taxon>
    </lineage>
</organism>
<proteinExistence type="predicted"/>
<reference evidence="1" key="1">
    <citation type="submission" date="2025-08" db="UniProtKB">
        <authorList>
            <consortium name="Ensembl"/>
        </authorList>
    </citation>
    <scope>IDENTIFICATION</scope>
</reference>
<reference evidence="1" key="2">
    <citation type="submission" date="2025-09" db="UniProtKB">
        <authorList>
            <consortium name="Ensembl"/>
        </authorList>
    </citation>
    <scope>IDENTIFICATION</scope>
</reference>
<sequence>MSVFSVSFVCCRDYSVVGSDSVVCPILEYQSSKNLLREILRTRLERSSRLPAHRPDSSSLAAVDPKAAAVLIG</sequence>
<evidence type="ECO:0000313" key="1">
    <source>
        <dbReference type="Ensembl" id="ENSSLUP00000017272.1"/>
    </source>
</evidence>
<evidence type="ECO:0000313" key="2">
    <source>
        <dbReference type="Proteomes" id="UP000694568"/>
    </source>
</evidence>
<dbReference type="Ensembl" id="ENSSLUT00000017834.1">
    <property type="protein sequence ID" value="ENSSLUP00000017272.1"/>
    <property type="gene ID" value="ENSSLUG00000008095.1"/>
</dbReference>
<keyword evidence="2" id="KW-1185">Reference proteome</keyword>